<feature type="transmembrane region" description="Helical" evidence="6">
    <location>
        <begin position="279"/>
        <end position="297"/>
    </location>
</feature>
<dbReference type="Proteomes" id="UP000034207">
    <property type="component" value="Unassembled WGS sequence"/>
</dbReference>
<evidence type="ECO:0000313" key="8">
    <source>
        <dbReference type="Proteomes" id="UP000034207"/>
    </source>
</evidence>
<proteinExistence type="predicted"/>
<sequence length="300" mass="33430">MKYRNKLIRNILTLVGIVLLSIYIFQIRADFGIVLNIRYIYLLMLFFVTLAIFFLNGLFLKILMEPFGIKLKNTEAFGLSILTNFGNYFSFFFGGAAIKAVYFKKKYAFSYKRYLESLGLTYLLVFSINSLIAILSMVILFLKESVVSWIAFAVFFSIFVFSISILVFPQIVKILPVSKIKNSFNSHSPLSKDTGIKLIQILVLNSILGATAVMLKFGSIGTSLDFIQGVYVNSVAGLATFINLTPASIGITESLTAYAALIFNIAPAQALIATLIDRVVTLIIIIPLGVYFGRLFMGKK</sequence>
<evidence type="ECO:0000256" key="6">
    <source>
        <dbReference type="SAM" id="Phobius"/>
    </source>
</evidence>
<keyword evidence="2" id="KW-1003">Cell membrane</keyword>
<dbReference type="PANTHER" id="PTHR39087:SF2">
    <property type="entry name" value="UPF0104 MEMBRANE PROTEIN MJ1595"/>
    <property type="match status" value="1"/>
</dbReference>
<evidence type="ECO:0000313" key="7">
    <source>
        <dbReference type="EMBL" id="KKQ94673.1"/>
    </source>
</evidence>
<evidence type="ECO:0000256" key="3">
    <source>
        <dbReference type="ARBA" id="ARBA00022692"/>
    </source>
</evidence>
<feature type="transmembrane region" description="Helical" evidence="6">
    <location>
        <begin position="76"/>
        <end position="102"/>
    </location>
</feature>
<dbReference type="EMBL" id="LBVV01000009">
    <property type="protein sequence ID" value="KKQ94673.1"/>
    <property type="molecule type" value="Genomic_DNA"/>
</dbReference>
<evidence type="ECO:0008006" key="9">
    <source>
        <dbReference type="Google" id="ProtNLM"/>
    </source>
</evidence>
<dbReference type="AlphaFoldDB" id="A0A0G0LRY7"/>
<keyword evidence="5 6" id="KW-0472">Membrane</keyword>
<protein>
    <recommendedName>
        <fullName evidence="9">Lysylphosphatidylglycerol synthetase/UPF0104</fullName>
    </recommendedName>
</protein>
<feature type="transmembrane region" description="Helical" evidence="6">
    <location>
        <begin position="149"/>
        <end position="172"/>
    </location>
</feature>
<comment type="subcellular location">
    <subcellularLocation>
        <location evidence="1">Cell membrane</location>
        <topology evidence="1">Multi-pass membrane protein</topology>
    </subcellularLocation>
</comment>
<name>A0A0G0LRY7_UNCC2</name>
<evidence type="ECO:0000256" key="2">
    <source>
        <dbReference type="ARBA" id="ARBA00022475"/>
    </source>
</evidence>
<evidence type="ECO:0000256" key="5">
    <source>
        <dbReference type="ARBA" id="ARBA00023136"/>
    </source>
</evidence>
<evidence type="ECO:0000256" key="4">
    <source>
        <dbReference type="ARBA" id="ARBA00022989"/>
    </source>
</evidence>
<reference evidence="7 8" key="1">
    <citation type="journal article" date="2015" name="Nature">
        <title>rRNA introns, odd ribosomes, and small enigmatic genomes across a large radiation of phyla.</title>
        <authorList>
            <person name="Brown C.T."/>
            <person name="Hug L.A."/>
            <person name="Thomas B.C."/>
            <person name="Sharon I."/>
            <person name="Castelle C.J."/>
            <person name="Singh A."/>
            <person name="Wilkins M.J."/>
            <person name="Williams K.H."/>
            <person name="Banfield J.F."/>
        </authorList>
    </citation>
    <scope>NUCLEOTIDE SEQUENCE [LARGE SCALE GENOMIC DNA]</scope>
</reference>
<accession>A0A0G0LRY7</accession>
<dbReference type="STRING" id="1618345.UT18_C0009G0084"/>
<evidence type="ECO:0000256" key="1">
    <source>
        <dbReference type="ARBA" id="ARBA00004651"/>
    </source>
</evidence>
<keyword evidence="4 6" id="KW-1133">Transmembrane helix</keyword>
<dbReference type="Pfam" id="PF03706">
    <property type="entry name" value="LPG_synthase_TM"/>
    <property type="match status" value="1"/>
</dbReference>
<dbReference type="PANTHER" id="PTHR39087">
    <property type="entry name" value="UPF0104 MEMBRANE PROTEIN MJ1595"/>
    <property type="match status" value="1"/>
</dbReference>
<dbReference type="InterPro" id="IPR022791">
    <property type="entry name" value="L-PG_synthase/AglD"/>
</dbReference>
<gene>
    <name evidence="7" type="ORF">UT18_C0009G0084</name>
</gene>
<organism evidence="7 8">
    <name type="scientific">candidate division CPR2 bacterium GW2011_GWC2_39_10</name>
    <dbReference type="NCBI Taxonomy" id="1618345"/>
    <lineage>
        <taxon>Bacteria</taxon>
        <taxon>Bacteria division CPR2</taxon>
    </lineage>
</organism>
<feature type="transmembrane region" description="Helical" evidence="6">
    <location>
        <begin position="230"/>
        <end position="249"/>
    </location>
</feature>
<feature type="transmembrane region" description="Helical" evidence="6">
    <location>
        <begin position="198"/>
        <end position="218"/>
    </location>
</feature>
<comment type="caution">
    <text evidence="7">The sequence shown here is derived from an EMBL/GenBank/DDBJ whole genome shotgun (WGS) entry which is preliminary data.</text>
</comment>
<keyword evidence="3 6" id="KW-0812">Transmembrane</keyword>
<dbReference type="GO" id="GO:0005886">
    <property type="term" value="C:plasma membrane"/>
    <property type="evidence" value="ECO:0007669"/>
    <property type="project" value="UniProtKB-SubCell"/>
</dbReference>
<feature type="transmembrane region" description="Helical" evidence="6">
    <location>
        <begin position="122"/>
        <end position="142"/>
    </location>
</feature>
<feature type="transmembrane region" description="Helical" evidence="6">
    <location>
        <begin position="7"/>
        <end position="27"/>
    </location>
</feature>
<feature type="transmembrane region" description="Helical" evidence="6">
    <location>
        <begin position="39"/>
        <end position="64"/>
    </location>
</feature>